<keyword evidence="2" id="KW-1185">Reference proteome</keyword>
<evidence type="ECO:0000313" key="1">
    <source>
        <dbReference type="EMBL" id="KAF6174596.1"/>
    </source>
</evidence>
<name>A0A7J7P568_9MAGN</name>
<proteinExistence type="predicted"/>
<sequence length="74" mass="8414">MYKTMAIRLIYALKKNNSLYSSLTQPMPMLAIEVRIFDNELMLVLVTYIASTISRSAVGVSSPKLIKRLVETYN</sequence>
<protein>
    <submittedName>
        <fullName evidence="1">Uncharacterized protein</fullName>
    </submittedName>
</protein>
<organism evidence="1 2">
    <name type="scientific">Kingdonia uniflora</name>
    <dbReference type="NCBI Taxonomy" id="39325"/>
    <lineage>
        <taxon>Eukaryota</taxon>
        <taxon>Viridiplantae</taxon>
        <taxon>Streptophyta</taxon>
        <taxon>Embryophyta</taxon>
        <taxon>Tracheophyta</taxon>
        <taxon>Spermatophyta</taxon>
        <taxon>Magnoliopsida</taxon>
        <taxon>Ranunculales</taxon>
        <taxon>Circaeasteraceae</taxon>
        <taxon>Kingdonia</taxon>
    </lineage>
</organism>
<comment type="caution">
    <text evidence="1">The sequence shown here is derived from an EMBL/GenBank/DDBJ whole genome shotgun (WGS) entry which is preliminary data.</text>
</comment>
<dbReference type="Proteomes" id="UP000541444">
    <property type="component" value="Unassembled WGS sequence"/>
</dbReference>
<evidence type="ECO:0000313" key="2">
    <source>
        <dbReference type="Proteomes" id="UP000541444"/>
    </source>
</evidence>
<dbReference type="EMBL" id="JACGCM010000252">
    <property type="protein sequence ID" value="KAF6174596.1"/>
    <property type="molecule type" value="Genomic_DNA"/>
</dbReference>
<accession>A0A7J7P568</accession>
<reference evidence="1 2" key="1">
    <citation type="journal article" date="2020" name="IScience">
        <title>Genome Sequencing of the Endangered Kingdonia uniflora (Circaeasteraceae, Ranunculales) Reveals Potential Mechanisms of Evolutionary Specialization.</title>
        <authorList>
            <person name="Sun Y."/>
            <person name="Deng T."/>
            <person name="Zhang A."/>
            <person name="Moore M.J."/>
            <person name="Landis J.B."/>
            <person name="Lin N."/>
            <person name="Zhang H."/>
            <person name="Zhang X."/>
            <person name="Huang J."/>
            <person name="Zhang X."/>
            <person name="Sun H."/>
            <person name="Wang H."/>
        </authorList>
    </citation>
    <scope>NUCLEOTIDE SEQUENCE [LARGE SCALE GENOMIC DNA]</scope>
    <source>
        <strain evidence="1">TB1705</strain>
        <tissue evidence="1">Leaf</tissue>
    </source>
</reference>
<gene>
    <name evidence="1" type="ORF">GIB67_006248</name>
</gene>
<dbReference type="AlphaFoldDB" id="A0A7J7P568"/>